<feature type="transmembrane region" description="Helical" evidence="7">
    <location>
        <begin position="6"/>
        <end position="27"/>
    </location>
</feature>
<dbReference type="InterPro" id="IPR000715">
    <property type="entry name" value="Glycosyl_transferase_4"/>
</dbReference>
<comment type="similarity">
    <text evidence="2 7">Belongs to the glycosyltransferase 4 family. MraY subfamily.</text>
</comment>
<feature type="transmembrane region" description="Helical" evidence="7">
    <location>
        <begin position="48"/>
        <end position="70"/>
    </location>
</feature>
<comment type="caution">
    <text evidence="10">The sequence shown here is derived from an EMBL/GenBank/DDBJ whole genome shotgun (WGS) entry which is preliminary data.</text>
</comment>
<dbReference type="HAMAP" id="MF_00038">
    <property type="entry name" value="MraY"/>
    <property type="match status" value="1"/>
</dbReference>
<name>A0A9E2KAY0_9FIRM</name>
<comment type="catalytic activity">
    <reaction evidence="7">
        <text>UDP-N-acetyl-alpha-D-muramoyl-L-alanyl-gamma-D-glutamyl-meso-2,6-diaminopimeloyl-D-alanyl-D-alanine + di-trans,octa-cis-undecaprenyl phosphate = di-trans,octa-cis-undecaprenyl diphospho-N-acetyl-alpha-D-muramoyl-L-alanyl-D-glutamyl-meso-2,6-diaminopimeloyl-D-alanyl-D-alanine + UMP</text>
        <dbReference type="Rhea" id="RHEA:28386"/>
        <dbReference type="ChEBI" id="CHEBI:57865"/>
        <dbReference type="ChEBI" id="CHEBI:60392"/>
        <dbReference type="ChEBI" id="CHEBI:61386"/>
        <dbReference type="ChEBI" id="CHEBI:61387"/>
        <dbReference type="EC" id="2.7.8.13"/>
    </reaction>
</comment>
<dbReference type="Pfam" id="PF10555">
    <property type="entry name" value="MraY_sig1"/>
    <property type="match status" value="1"/>
</dbReference>
<dbReference type="AlphaFoldDB" id="A0A9E2KAY0"/>
<evidence type="ECO:0000256" key="5">
    <source>
        <dbReference type="ARBA" id="ARBA00022989"/>
    </source>
</evidence>
<evidence type="ECO:0000313" key="11">
    <source>
        <dbReference type="Proteomes" id="UP000824229"/>
    </source>
</evidence>
<feature type="transmembrane region" description="Helical" evidence="7">
    <location>
        <begin position="223"/>
        <end position="243"/>
    </location>
</feature>
<comment type="pathway">
    <text evidence="7">Cell wall biogenesis; peptidoglycan biosynthesis.</text>
</comment>
<dbReference type="GO" id="GO:0009252">
    <property type="term" value="P:peptidoglycan biosynthetic process"/>
    <property type="evidence" value="ECO:0007669"/>
    <property type="project" value="UniProtKB-UniRule"/>
</dbReference>
<feature type="transmembrane region" description="Helical" evidence="7">
    <location>
        <begin position="116"/>
        <end position="138"/>
    </location>
</feature>
<feature type="transmembrane region" description="Helical" evidence="7">
    <location>
        <begin position="298"/>
        <end position="316"/>
    </location>
</feature>
<dbReference type="GO" id="GO:0008963">
    <property type="term" value="F:phospho-N-acetylmuramoyl-pentapeptide-transferase activity"/>
    <property type="evidence" value="ECO:0007669"/>
    <property type="project" value="UniProtKB-UniRule"/>
</dbReference>
<keyword evidence="7" id="KW-0131">Cell cycle</keyword>
<protein>
    <recommendedName>
        <fullName evidence="7 8">Phospho-N-acetylmuramoyl-pentapeptide-transferase</fullName>
        <ecNumber evidence="7 8">2.7.8.13</ecNumber>
    </recommendedName>
    <alternativeName>
        <fullName evidence="7">UDP-MurNAc-pentapeptide phosphotransferase</fullName>
    </alternativeName>
</protein>
<keyword evidence="7 9" id="KW-0460">Magnesium</keyword>
<dbReference type="GO" id="GO:0046872">
    <property type="term" value="F:metal ion binding"/>
    <property type="evidence" value="ECO:0007669"/>
    <property type="project" value="UniProtKB-KW"/>
</dbReference>
<feature type="transmembrane region" description="Helical" evidence="7">
    <location>
        <begin position="198"/>
        <end position="216"/>
    </location>
</feature>
<evidence type="ECO:0000313" key="10">
    <source>
        <dbReference type="EMBL" id="MBU3803322.1"/>
    </source>
</evidence>
<evidence type="ECO:0000256" key="3">
    <source>
        <dbReference type="ARBA" id="ARBA00022679"/>
    </source>
</evidence>
<evidence type="ECO:0000256" key="2">
    <source>
        <dbReference type="ARBA" id="ARBA00005583"/>
    </source>
</evidence>
<dbReference type="InterPro" id="IPR003524">
    <property type="entry name" value="PNAcMuramoyl-5peptid_Trfase"/>
</dbReference>
<sequence length="317" mass="34206">MKNEAVYAILIAFFLNIVISPFAIPLLHKLKFGQNVRDDGPNSHLKKAGTPTMGGIIILASIIITTLFFVVGNREVQTVLFVTVGFGVIGFLDDYIKVVKKRSLGLTPMQKIIAQLIVTCIFAYLLSSYVGLDTAIIIPFTGGKTWDMGLIFWPFLVFVVLAVVNAVNLTDGVDGLASSVTVLVATFFAAVAMSIQSAAVPIAAATVGSLLGFLLFNSYPAKVFMGDTGSLALGGFVVAIAFVLKMPLFILIVGIIYVAENVSVILQVAYFKRTKKRLFRMAPIHHHFELGGWPETKVVTIFSIITAIMCLVGLIAL</sequence>
<dbReference type="Proteomes" id="UP000824229">
    <property type="component" value="Unassembled WGS sequence"/>
</dbReference>
<keyword evidence="7" id="KW-0132">Cell division</keyword>
<feature type="transmembrane region" description="Helical" evidence="7">
    <location>
        <begin position="175"/>
        <end position="192"/>
    </location>
</feature>
<keyword evidence="6 7" id="KW-0472">Membrane</keyword>
<dbReference type="GO" id="GO:0005886">
    <property type="term" value="C:plasma membrane"/>
    <property type="evidence" value="ECO:0007669"/>
    <property type="project" value="UniProtKB-SubCell"/>
</dbReference>
<dbReference type="GO" id="GO:0051301">
    <property type="term" value="P:cell division"/>
    <property type="evidence" value="ECO:0007669"/>
    <property type="project" value="UniProtKB-KW"/>
</dbReference>
<feature type="transmembrane region" description="Helical" evidence="7">
    <location>
        <begin position="150"/>
        <end position="168"/>
    </location>
</feature>
<comment type="function">
    <text evidence="7">Catalyzes the initial step of the lipid cycle reactions in the biosynthesis of the cell wall peptidoglycan: transfers peptidoglycan precursor phospho-MurNAc-pentapeptide from UDP-MurNAc-pentapeptide onto the lipid carrier undecaprenyl phosphate, yielding undecaprenyl-pyrophosphoryl-MurNAc-pentapeptide, known as lipid I.</text>
</comment>
<dbReference type="GO" id="GO:0008360">
    <property type="term" value="P:regulation of cell shape"/>
    <property type="evidence" value="ECO:0007669"/>
    <property type="project" value="UniProtKB-KW"/>
</dbReference>
<evidence type="ECO:0000256" key="1">
    <source>
        <dbReference type="ARBA" id="ARBA00004141"/>
    </source>
</evidence>
<keyword evidence="4 7" id="KW-0812">Transmembrane</keyword>
<comment type="cofactor">
    <cofactor evidence="7 9">
        <name>Mg(2+)</name>
        <dbReference type="ChEBI" id="CHEBI:18420"/>
    </cofactor>
</comment>
<dbReference type="GO" id="GO:0071555">
    <property type="term" value="P:cell wall organization"/>
    <property type="evidence" value="ECO:0007669"/>
    <property type="project" value="UniProtKB-KW"/>
</dbReference>
<evidence type="ECO:0000256" key="9">
    <source>
        <dbReference type="PIRSR" id="PIRSR600715-1"/>
    </source>
</evidence>
<keyword evidence="5 7" id="KW-1133">Transmembrane helix</keyword>
<feature type="transmembrane region" description="Helical" evidence="7">
    <location>
        <begin position="76"/>
        <end position="96"/>
    </location>
</feature>
<dbReference type="NCBIfam" id="TIGR00445">
    <property type="entry name" value="mraY"/>
    <property type="match status" value="1"/>
</dbReference>
<evidence type="ECO:0000256" key="7">
    <source>
        <dbReference type="HAMAP-Rule" id="MF_00038"/>
    </source>
</evidence>
<dbReference type="PANTHER" id="PTHR22926:SF5">
    <property type="entry name" value="PHOSPHO-N-ACETYLMURAMOYL-PENTAPEPTIDE-TRANSFERASE HOMOLOG"/>
    <property type="match status" value="1"/>
</dbReference>
<dbReference type="PROSITE" id="PS01347">
    <property type="entry name" value="MRAY_1"/>
    <property type="match status" value="1"/>
</dbReference>
<dbReference type="EC" id="2.7.8.13" evidence="7 8"/>
<feature type="transmembrane region" description="Helical" evidence="7">
    <location>
        <begin position="249"/>
        <end position="271"/>
    </location>
</feature>
<dbReference type="Pfam" id="PF00953">
    <property type="entry name" value="Glycos_transf_4"/>
    <property type="match status" value="1"/>
</dbReference>
<reference evidence="10" key="1">
    <citation type="journal article" date="2021" name="PeerJ">
        <title>Extensive microbial diversity within the chicken gut microbiome revealed by metagenomics and culture.</title>
        <authorList>
            <person name="Gilroy R."/>
            <person name="Ravi A."/>
            <person name="Getino M."/>
            <person name="Pursley I."/>
            <person name="Horton D.L."/>
            <person name="Alikhan N.F."/>
            <person name="Baker D."/>
            <person name="Gharbi K."/>
            <person name="Hall N."/>
            <person name="Watson M."/>
            <person name="Adriaenssens E.M."/>
            <person name="Foster-Nyarko E."/>
            <person name="Jarju S."/>
            <person name="Secka A."/>
            <person name="Antonio M."/>
            <person name="Oren A."/>
            <person name="Chaudhuri R.R."/>
            <person name="La Ragione R."/>
            <person name="Hildebrand F."/>
            <person name="Pallen M.J."/>
        </authorList>
    </citation>
    <scope>NUCLEOTIDE SEQUENCE</scope>
    <source>
        <strain evidence="10">B5-657</strain>
    </source>
</reference>
<dbReference type="CDD" id="cd06852">
    <property type="entry name" value="GT_MraY"/>
    <property type="match status" value="1"/>
</dbReference>
<keyword evidence="3 7" id="KW-0808">Transferase</keyword>
<comment type="subcellular location">
    <subcellularLocation>
        <location evidence="7">Cell membrane</location>
        <topology evidence="7">Multi-pass membrane protein</topology>
    </subcellularLocation>
    <subcellularLocation>
        <location evidence="1">Membrane</location>
        <topology evidence="1">Multi-pass membrane protein</topology>
    </subcellularLocation>
</comment>
<evidence type="ECO:0000256" key="4">
    <source>
        <dbReference type="ARBA" id="ARBA00022692"/>
    </source>
</evidence>
<proteinExistence type="inferred from homology"/>
<keyword evidence="7" id="KW-1003">Cell membrane</keyword>
<gene>
    <name evidence="7 10" type="primary">mraY</name>
    <name evidence="10" type="ORF">H9872_00995</name>
</gene>
<feature type="binding site" evidence="9">
    <location>
        <position position="227"/>
    </location>
    <ligand>
        <name>Mg(2+)</name>
        <dbReference type="ChEBI" id="CHEBI:18420"/>
    </ligand>
</feature>
<dbReference type="EMBL" id="JAHLFQ010000019">
    <property type="protein sequence ID" value="MBU3803322.1"/>
    <property type="molecule type" value="Genomic_DNA"/>
</dbReference>
<dbReference type="PANTHER" id="PTHR22926">
    <property type="entry name" value="PHOSPHO-N-ACETYLMURAMOYL-PENTAPEPTIDE-TRANSFERASE"/>
    <property type="match status" value="1"/>
</dbReference>
<dbReference type="InterPro" id="IPR018480">
    <property type="entry name" value="PNAcMuramoyl-5peptid_Trfase_CS"/>
</dbReference>
<keyword evidence="7 9" id="KW-0479">Metal-binding</keyword>
<reference evidence="10" key="2">
    <citation type="submission" date="2021-04" db="EMBL/GenBank/DDBJ databases">
        <authorList>
            <person name="Gilroy R."/>
        </authorList>
    </citation>
    <scope>NUCLEOTIDE SEQUENCE</scope>
    <source>
        <strain evidence="10">B5-657</strain>
    </source>
</reference>
<accession>A0A9E2KAY0</accession>
<keyword evidence="7" id="KW-0133">Cell shape</keyword>
<keyword evidence="7" id="KW-0573">Peptidoglycan synthesis</keyword>
<evidence type="ECO:0000256" key="6">
    <source>
        <dbReference type="ARBA" id="ARBA00023136"/>
    </source>
</evidence>
<keyword evidence="7" id="KW-0961">Cell wall biogenesis/degradation</keyword>
<evidence type="ECO:0000256" key="8">
    <source>
        <dbReference type="NCBIfam" id="TIGR00445"/>
    </source>
</evidence>
<feature type="binding site" evidence="9">
    <location>
        <position position="168"/>
    </location>
    <ligand>
        <name>Mg(2+)</name>
        <dbReference type="ChEBI" id="CHEBI:18420"/>
    </ligand>
</feature>
<dbReference type="PROSITE" id="PS01348">
    <property type="entry name" value="MRAY_2"/>
    <property type="match status" value="1"/>
</dbReference>
<organism evidence="10 11">
    <name type="scientific">Candidatus Cellulosilyticum pullistercoris</name>
    <dbReference type="NCBI Taxonomy" id="2838521"/>
    <lineage>
        <taxon>Bacteria</taxon>
        <taxon>Bacillati</taxon>
        <taxon>Bacillota</taxon>
        <taxon>Clostridia</taxon>
        <taxon>Lachnospirales</taxon>
        <taxon>Cellulosilyticaceae</taxon>
        <taxon>Cellulosilyticum</taxon>
    </lineage>
</organism>